<evidence type="ECO:0000313" key="2">
    <source>
        <dbReference type="Proteomes" id="UP000430146"/>
    </source>
</evidence>
<dbReference type="InterPro" id="IPR036291">
    <property type="entry name" value="NAD(P)-bd_dom_sf"/>
</dbReference>
<dbReference type="SUPFAM" id="SSF51735">
    <property type="entry name" value="NAD(P)-binding Rossmann-fold domains"/>
    <property type="match status" value="1"/>
</dbReference>
<dbReference type="EC" id="1.4.1.26" evidence="1"/>
<dbReference type="EMBL" id="CACSIP010000023">
    <property type="protein sequence ID" value="CAA0124457.1"/>
    <property type="molecule type" value="Genomic_DNA"/>
</dbReference>
<dbReference type="Gene3D" id="3.40.50.720">
    <property type="entry name" value="NAD(P)-binding Rossmann-like Domain"/>
    <property type="match status" value="1"/>
</dbReference>
<dbReference type="AlphaFoldDB" id="A0A5S9QZM9"/>
<dbReference type="Proteomes" id="UP000430146">
    <property type="component" value="Unassembled WGS sequence"/>
</dbReference>
<evidence type="ECO:0000313" key="1">
    <source>
        <dbReference type="EMBL" id="CAA0124457.1"/>
    </source>
</evidence>
<dbReference type="OrthoDB" id="4759936at2"/>
<gene>
    <name evidence="1" type="primary">ord_1</name>
    <name evidence="1" type="ORF">AELLOGFF_00998</name>
</gene>
<dbReference type="RefSeq" id="WP_159231689.1">
    <property type="nucleotide sequence ID" value="NZ_CACSIP010000023.1"/>
</dbReference>
<sequence length="373" mass="39714">MSIKVVQWGTGWLGTQAVHTLLAHPDLELVGVYTPTAEKVGKDVGDIVGLPKVGVKATDAVDEILALGADCHLFMLLGAEPGTAKPVTERLVKILRAGQNVCQTSLIPMCYPEYAPEELRGPIEAACAEGNSRLFTTGIFPGIINDLMTTPFLACSERVDLVRITEMLNYGEYYGADFARGMGVGGPIPDPKSMEGALAGHDAAGHMSPPIRFLGSRIGAEIDEIRLAGVEFAPAVNRVEVEDLVIEPGSVGAYKLCYEGLSKGRPVVETWFVTRFDYDSASDWPAPRSGSKGCYRIEIEGSLSLKVDIDLMGRRDSPSQTRGFPTSGAALGANLLGASAAVNAIPLVLKLDPGVYGMSDLHHNGDLRLFSGL</sequence>
<name>A0A5S9QZM9_MYCVN</name>
<reference evidence="1 2" key="1">
    <citation type="submission" date="2019-11" db="EMBL/GenBank/DDBJ databases">
        <authorList>
            <person name="Holert J."/>
        </authorList>
    </citation>
    <scope>NUCLEOTIDE SEQUENCE [LARGE SCALE GENOMIC DNA]</scope>
    <source>
        <strain evidence="1">BC8_1</strain>
    </source>
</reference>
<keyword evidence="1" id="KW-0560">Oxidoreductase</keyword>
<accession>A0A5S9QZM9</accession>
<organism evidence="1 2">
    <name type="scientific">Mycolicibacterium vanbaalenii</name>
    <name type="common">Mycobacterium vanbaalenii</name>
    <dbReference type="NCBI Taxonomy" id="110539"/>
    <lineage>
        <taxon>Bacteria</taxon>
        <taxon>Bacillati</taxon>
        <taxon>Actinomycetota</taxon>
        <taxon>Actinomycetes</taxon>
        <taxon>Mycobacteriales</taxon>
        <taxon>Mycobacteriaceae</taxon>
        <taxon>Mycolicibacterium</taxon>
    </lineage>
</organism>
<protein>
    <submittedName>
        <fullName evidence="1">2,4-diaminopentanoate dehydrogenase</fullName>
        <ecNumber evidence="1">1.4.1.26</ecNumber>
    </submittedName>
</protein>
<dbReference type="GO" id="GO:0016491">
    <property type="term" value="F:oxidoreductase activity"/>
    <property type="evidence" value="ECO:0007669"/>
    <property type="project" value="UniProtKB-KW"/>
</dbReference>
<keyword evidence="2" id="KW-1185">Reference proteome</keyword>
<dbReference type="CDD" id="cd24146">
    <property type="entry name" value="nat-AmDH_N_like"/>
    <property type="match status" value="1"/>
</dbReference>
<proteinExistence type="predicted"/>